<dbReference type="Pfam" id="PF03466">
    <property type="entry name" value="LysR_substrate"/>
    <property type="match status" value="1"/>
</dbReference>
<dbReference type="SUPFAM" id="SSF53850">
    <property type="entry name" value="Periplasmic binding protein-like II"/>
    <property type="match status" value="1"/>
</dbReference>
<evidence type="ECO:0000256" key="1">
    <source>
        <dbReference type="ARBA" id="ARBA00009437"/>
    </source>
</evidence>
<keyword evidence="7" id="KW-1185">Reference proteome</keyword>
<dbReference type="InterPro" id="IPR005119">
    <property type="entry name" value="LysR_subst-bd"/>
</dbReference>
<dbReference type="Proteomes" id="UP000627369">
    <property type="component" value="Unassembled WGS sequence"/>
</dbReference>
<dbReference type="Pfam" id="PF00126">
    <property type="entry name" value="HTH_1"/>
    <property type="match status" value="1"/>
</dbReference>
<dbReference type="Gene3D" id="3.40.190.10">
    <property type="entry name" value="Periplasmic binding protein-like II"/>
    <property type="match status" value="2"/>
</dbReference>
<dbReference type="CDD" id="cd08417">
    <property type="entry name" value="PBP2_Nitroaromatics_like"/>
    <property type="match status" value="1"/>
</dbReference>
<dbReference type="PANTHER" id="PTHR30118:SF15">
    <property type="entry name" value="TRANSCRIPTIONAL REGULATORY PROTEIN"/>
    <property type="match status" value="1"/>
</dbReference>
<dbReference type="InterPro" id="IPR036388">
    <property type="entry name" value="WH-like_DNA-bd_sf"/>
</dbReference>
<keyword evidence="2" id="KW-0805">Transcription regulation</keyword>
<evidence type="ECO:0000256" key="3">
    <source>
        <dbReference type="ARBA" id="ARBA00023125"/>
    </source>
</evidence>
<evidence type="ECO:0000313" key="6">
    <source>
        <dbReference type="EMBL" id="GHH75486.1"/>
    </source>
</evidence>
<gene>
    <name evidence="6" type="ORF">GCM10017772_31970</name>
</gene>
<dbReference type="InterPro" id="IPR050389">
    <property type="entry name" value="LysR-type_TF"/>
</dbReference>
<dbReference type="InterPro" id="IPR000847">
    <property type="entry name" value="LysR_HTH_N"/>
</dbReference>
<dbReference type="PROSITE" id="PS50931">
    <property type="entry name" value="HTH_LYSR"/>
    <property type="match status" value="1"/>
</dbReference>
<dbReference type="SUPFAM" id="SSF46785">
    <property type="entry name" value="Winged helix' DNA-binding domain"/>
    <property type="match status" value="1"/>
</dbReference>
<dbReference type="PANTHER" id="PTHR30118">
    <property type="entry name" value="HTH-TYPE TRANSCRIPTIONAL REGULATOR LEUO-RELATED"/>
    <property type="match status" value="1"/>
</dbReference>
<sequence length="337" mass="37600">MKAILLMAGIRHIDAPSVAQRLPRYRRTPYGQGVTAPSISRHDLNLLVYLDALLAERSVTRAAQRLMLSQPAMSAALSRLRTHFRDPILARDGNTYRLTPLAERLAEETGFALDAARRVFENQADWDPHESTREFTVLGSDYAFVTLGAAVTALATQRAPHVRFRFTHHTPQIVDAVAEHLRTVDAILIPHGFIDGLPHRDVVTDDWVILAATDNDAVSDVLTTQDLATAPWVFTYMSRSAFTPASLQLQQLGLEPKVECVVDGFLALPAFVAGTRRLALVQRHLSALALHHPGIRVLECPFEATPITEALWWHPVRTRDPEHAWMRELFVEAGRAL</sequence>
<comment type="similarity">
    <text evidence="1">Belongs to the LysR transcriptional regulatory family.</text>
</comment>
<dbReference type="AlphaFoldDB" id="A0A919G017"/>
<accession>A0A919G017</accession>
<organism evidence="6 7">
    <name type="scientific">Promicromonospora soli</name>
    <dbReference type="NCBI Taxonomy" id="2035533"/>
    <lineage>
        <taxon>Bacteria</taxon>
        <taxon>Bacillati</taxon>
        <taxon>Actinomycetota</taxon>
        <taxon>Actinomycetes</taxon>
        <taxon>Micrococcales</taxon>
        <taxon>Promicromonosporaceae</taxon>
        <taxon>Promicromonospora</taxon>
    </lineage>
</organism>
<keyword evidence="4" id="KW-0804">Transcription</keyword>
<name>A0A919G017_9MICO</name>
<protein>
    <submittedName>
        <fullName evidence="6">LysR family transcriptional regulator</fullName>
    </submittedName>
</protein>
<feature type="domain" description="HTH lysR-type" evidence="5">
    <location>
        <begin position="42"/>
        <end position="99"/>
    </location>
</feature>
<evidence type="ECO:0000256" key="2">
    <source>
        <dbReference type="ARBA" id="ARBA00023015"/>
    </source>
</evidence>
<dbReference type="InterPro" id="IPR036390">
    <property type="entry name" value="WH_DNA-bd_sf"/>
</dbReference>
<evidence type="ECO:0000256" key="4">
    <source>
        <dbReference type="ARBA" id="ARBA00023163"/>
    </source>
</evidence>
<comment type="caution">
    <text evidence="6">The sequence shown here is derived from an EMBL/GenBank/DDBJ whole genome shotgun (WGS) entry which is preliminary data.</text>
</comment>
<dbReference type="EMBL" id="BNAS01000004">
    <property type="protein sequence ID" value="GHH75486.1"/>
    <property type="molecule type" value="Genomic_DNA"/>
</dbReference>
<dbReference type="GO" id="GO:0003677">
    <property type="term" value="F:DNA binding"/>
    <property type="evidence" value="ECO:0007669"/>
    <property type="project" value="UniProtKB-KW"/>
</dbReference>
<dbReference type="PRINTS" id="PR00039">
    <property type="entry name" value="HTHLYSR"/>
</dbReference>
<dbReference type="GO" id="GO:0003700">
    <property type="term" value="F:DNA-binding transcription factor activity"/>
    <property type="evidence" value="ECO:0007669"/>
    <property type="project" value="InterPro"/>
</dbReference>
<reference evidence="6" key="1">
    <citation type="journal article" date="2014" name="Int. J. Syst. Evol. Microbiol.">
        <title>Complete genome sequence of Corynebacterium casei LMG S-19264T (=DSM 44701T), isolated from a smear-ripened cheese.</title>
        <authorList>
            <consortium name="US DOE Joint Genome Institute (JGI-PGF)"/>
            <person name="Walter F."/>
            <person name="Albersmeier A."/>
            <person name="Kalinowski J."/>
            <person name="Ruckert C."/>
        </authorList>
    </citation>
    <scope>NUCLEOTIDE SEQUENCE</scope>
    <source>
        <strain evidence="6">CGMCC 4.7398</strain>
    </source>
</reference>
<reference evidence="6" key="2">
    <citation type="submission" date="2020-09" db="EMBL/GenBank/DDBJ databases">
        <authorList>
            <person name="Sun Q."/>
            <person name="Zhou Y."/>
        </authorList>
    </citation>
    <scope>NUCLEOTIDE SEQUENCE</scope>
    <source>
        <strain evidence="6">CGMCC 4.7398</strain>
    </source>
</reference>
<evidence type="ECO:0000259" key="5">
    <source>
        <dbReference type="PROSITE" id="PS50931"/>
    </source>
</evidence>
<dbReference type="Gene3D" id="1.10.10.10">
    <property type="entry name" value="Winged helix-like DNA-binding domain superfamily/Winged helix DNA-binding domain"/>
    <property type="match status" value="1"/>
</dbReference>
<evidence type="ECO:0000313" key="7">
    <source>
        <dbReference type="Proteomes" id="UP000627369"/>
    </source>
</evidence>
<keyword evidence="3" id="KW-0238">DNA-binding</keyword>
<dbReference type="InterPro" id="IPR037402">
    <property type="entry name" value="YidZ_PBP2"/>
</dbReference>
<proteinExistence type="inferred from homology"/>